<feature type="signal peptide" evidence="1">
    <location>
        <begin position="1"/>
        <end position="18"/>
    </location>
</feature>
<dbReference type="Proteomes" id="UP000727962">
    <property type="component" value="Unassembled WGS sequence"/>
</dbReference>
<dbReference type="EMBL" id="JACOSL010000039">
    <property type="protein sequence ID" value="MBI1756743.1"/>
    <property type="molecule type" value="Genomic_DNA"/>
</dbReference>
<accession>A0A931LSP3</accession>
<evidence type="ECO:0000313" key="3">
    <source>
        <dbReference type="Proteomes" id="UP000727962"/>
    </source>
</evidence>
<protein>
    <recommendedName>
        <fullName evidence="4">Bacterial Ig domain-containing protein</fullName>
    </recommendedName>
</protein>
<comment type="caution">
    <text evidence="2">The sequence shown here is derived from an EMBL/GenBank/DDBJ whole genome shotgun (WGS) entry which is preliminary data.</text>
</comment>
<proteinExistence type="predicted"/>
<name>A0A931LSP3_FIMGI</name>
<evidence type="ECO:0000256" key="1">
    <source>
        <dbReference type="SAM" id="SignalP"/>
    </source>
</evidence>
<evidence type="ECO:0008006" key="4">
    <source>
        <dbReference type="Google" id="ProtNLM"/>
    </source>
</evidence>
<reference evidence="2" key="1">
    <citation type="submission" date="2020-07" db="EMBL/GenBank/DDBJ databases">
        <title>Huge and variable diversity of episymbiotic CPR bacteria and DPANN archaea in groundwater ecosystems.</title>
        <authorList>
            <person name="He C.Y."/>
            <person name="Keren R."/>
            <person name="Whittaker M."/>
            <person name="Farag I.F."/>
            <person name="Doudna J."/>
            <person name="Cate J.H.D."/>
            <person name="Banfield J.F."/>
        </authorList>
    </citation>
    <scope>NUCLEOTIDE SEQUENCE</scope>
    <source>
        <strain evidence="2">NC_groundwater_17_Pr7_B-0.1um_64_12</strain>
    </source>
</reference>
<gene>
    <name evidence="2" type="ORF">HYR64_06515</name>
</gene>
<keyword evidence="1" id="KW-0732">Signal</keyword>
<sequence>MKPFKLYLLTGASIGALASPLLYTNAIAARRAPTPTSVVVVNTAAQPVPTAAQGTTTVAGTVNVGNTPTVNVGNLPGTTTVAGTVNVGNTVPAVQSGTWNVNASQSGAPWSVSVTGTPGVQVTNTPSTPVPTCVIEWRTPVTAILNYFFTDGLGGTGSLTPYVVPNGKRLFVKHVSGAATLFNSERIVGCVGTKDGSPFMEVPFTDRGTDNGTTYSVAGGPVDFEADSGSSVDFLLSRTVGTDVGAARIYVSGYLEPMP</sequence>
<organism evidence="2 3">
    <name type="scientific">Fimbriimonas ginsengisoli</name>
    <dbReference type="NCBI Taxonomy" id="1005039"/>
    <lineage>
        <taxon>Bacteria</taxon>
        <taxon>Bacillati</taxon>
        <taxon>Armatimonadota</taxon>
        <taxon>Fimbriimonadia</taxon>
        <taxon>Fimbriimonadales</taxon>
        <taxon>Fimbriimonadaceae</taxon>
        <taxon>Fimbriimonas</taxon>
    </lineage>
</organism>
<feature type="chain" id="PRO_5037794375" description="Bacterial Ig domain-containing protein" evidence="1">
    <location>
        <begin position="19"/>
        <end position="259"/>
    </location>
</feature>
<dbReference type="AlphaFoldDB" id="A0A931LSP3"/>
<evidence type="ECO:0000313" key="2">
    <source>
        <dbReference type="EMBL" id="MBI1756743.1"/>
    </source>
</evidence>